<dbReference type="AlphaFoldDB" id="A0A511VC24"/>
<dbReference type="InterPro" id="IPR003593">
    <property type="entry name" value="AAA+_ATPase"/>
</dbReference>
<dbReference type="PANTHER" id="PTHR32071">
    <property type="entry name" value="TRANSCRIPTIONAL REGULATORY PROTEIN"/>
    <property type="match status" value="1"/>
</dbReference>
<dbReference type="InterPro" id="IPR009057">
    <property type="entry name" value="Homeodomain-like_sf"/>
</dbReference>
<evidence type="ECO:0000256" key="1">
    <source>
        <dbReference type="ARBA" id="ARBA00022741"/>
    </source>
</evidence>
<dbReference type="Pfam" id="PF06506">
    <property type="entry name" value="PrpR_N"/>
    <property type="match status" value="1"/>
</dbReference>
<dbReference type="RefSeq" id="WP_146812104.1">
    <property type="nucleotide sequence ID" value="NZ_BJXX01000189.1"/>
</dbReference>
<dbReference type="PANTHER" id="PTHR32071:SF57">
    <property type="entry name" value="C4-DICARBOXYLATE TRANSPORT TRANSCRIPTIONAL REGULATORY PROTEIN DCTD"/>
    <property type="match status" value="1"/>
</dbReference>
<sequence>MTIRLLLFSHERLTREMKDVLKELSCKYNLDVVNAIFERAVELARQYEQEGTYDAFISGGSNVSVLREHVEVPVVSFKVTGFDLLRSILHIRKQTDRVSVISFKQDIPELDEIRELLNTDIEQYAFTTEKELEEQIIKLKNERCGIVSTSLVCYLAEKYQIPNKLIYSRRALIEAVESAYEMALSKRREMDRAKSFKTIIDFAYSGIIAMDEKGTVTVFNPEAERIMGKVAESVIGKPIHETVDNPQMMNVLNTGVPELNQIYKIGDTEILINKVPIMVNNSITGAVATFQDVATIQKAEAKIRQNLFAKGFVAKYSFHHIIGKSTAMRQTVERAKQFAFTNSTILIRGESGTGKELFAQSIHNHSVRKHGPFVAVNCAALSESLLESELFGYDQGAFTGARKEGKIGLFELAHGGTIFLDEVTEIPLSVQSRLLRVLQQREVMRVGSDRIIPVDIRVIAATNRDIKKLVQENKFREDLFYRINVLELHLPPLRARKEDFADLIINLVRKHNPNKIAELEALLPRICSRLASYDWPGNIRELENMVERFLILVQHWKIEHWETLLHEALYGVEWEKGNYNHSLMNGVAGGDTKCLLYERVLRETGGNKSEAARRLGVSRMTLWRYFKNNRKE</sequence>
<dbReference type="GO" id="GO:0000156">
    <property type="term" value="F:phosphorelay response regulator activity"/>
    <property type="evidence" value="ECO:0007669"/>
    <property type="project" value="InterPro"/>
</dbReference>
<dbReference type="SUPFAM" id="SSF46689">
    <property type="entry name" value="Homeodomain-like"/>
    <property type="match status" value="1"/>
</dbReference>
<dbReference type="InterPro" id="IPR027417">
    <property type="entry name" value="P-loop_NTPase"/>
</dbReference>
<dbReference type="SUPFAM" id="SSF52540">
    <property type="entry name" value="P-loop containing nucleoside triphosphate hydrolases"/>
    <property type="match status" value="1"/>
</dbReference>
<gene>
    <name evidence="8" type="ORF">ADA01nite_39260</name>
</gene>
<dbReference type="InterPro" id="IPR025944">
    <property type="entry name" value="Sigma_54_int_dom_CS"/>
</dbReference>
<dbReference type="InterPro" id="IPR013767">
    <property type="entry name" value="PAS_fold"/>
</dbReference>
<dbReference type="CDD" id="cd00009">
    <property type="entry name" value="AAA"/>
    <property type="match status" value="1"/>
</dbReference>
<proteinExistence type="predicted"/>
<keyword evidence="4" id="KW-0238">DNA-binding</keyword>
<evidence type="ECO:0000256" key="2">
    <source>
        <dbReference type="ARBA" id="ARBA00022840"/>
    </source>
</evidence>
<organism evidence="8 9">
    <name type="scientific">Aneurinibacillus danicus</name>
    <dbReference type="NCBI Taxonomy" id="267746"/>
    <lineage>
        <taxon>Bacteria</taxon>
        <taxon>Bacillati</taxon>
        <taxon>Bacillota</taxon>
        <taxon>Bacilli</taxon>
        <taxon>Bacillales</taxon>
        <taxon>Paenibacillaceae</taxon>
        <taxon>Aneurinibacillus group</taxon>
        <taxon>Aneurinibacillus</taxon>
    </lineage>
</organism>
<dbReference type="GO" id="GO:0006355">
    <property type="term" value="P:regulation of DNA-templated transcription"/>
    <property type="evidence" value="ECO:0007669"/>
    <property type="project" value="InterPro"/>
</dbReference>
<dbReference type="Gene3D" id="1.10.10.60">
    <property type="entry name" value="Homeodomain-like"/>
    <property type="match status" value="1"/>
</dbReference>
<dbReference type="Pfam" id="PF00989">
    <property type="entry name" value="PAS"/>
    <property type="match status" value="1"/>
</dbReference>
<dbReference type="Gene3D" id="3.30.450.20">
    <property type="entry name" value="PAS domain"/>
    <property type="match status" value="1"/>
</dbReference>
<dbReference type="SUPFAM" id="SSF55785">
    <property type="entry name" value="PYP-like sensor domain (PAS domain)"/>
    <property type="match status" value="1"/>
</dbReference>
<dbReference type="PROSITE" id="PS00675">
    <property type="entry name" value="SIGMA54_INTERACT_1"/>
    <property type="match status" value="1"/>
</dbReference>
<dbReference type="InterPro" id="IPR025662">
    <property type="entry name" value="Sigma_54_int_dom_ATP-bd_1"/>
</dbReference>
<dbReference type="Gene3D" id="3.40.50.10660">
    <property type="entry name" value="PrpR receptor domain-like"/>
    <property type="match status" value="1"/>
</dbReference>
<keyword evidence="9" id="KW-1185">Reference proteome</keyword>
<comment type="caution">
    <text evidence="8">The sequence shown here is derived from an EMBL/GenBank/DDBJ whole genome shotgun (WGS) entry which is preliminary data.</text>
</comment>
<dbReference type="Gene3D" id="3.40.50.2300">
    <property type="match status" value="1"/>
</dbReference>
<dbReference type="Proteomes" id="UP000321157">
    <property type="component" value="Unassembled WGS sequence"/>
</dbReference>
<evidence type="ECO:0000256" key="5">
    <source>
        <dbReference type="ARBA" id="ARBA00023163"/>
    </source>
</evidence>
<evidence type="ECO:0000256" key="3">
    <source>
        <dbReference type="ARBA" id="ARBA00023015"/>
    </source>
</evidence>
<dbReference type="PROSITE" id="PS00676">
    <property type="entry name" value="SIGMA54_INTERACT_2"/>
    <property type="match status" value="1"/>
</dbReference>
<protein>
    <submittedName>
        <fullName evidence="8">Sigma-54-dependent Fis family transcriptional regulator</fullName>
    </submittedName>
</protein>
<dbReference type="InterPro" id="IPR002197">
    <property type="entry name" value="HTH_Fis"/>
</dbReference>
<keyword evidence="5" id="KW-0804">Transcription</keyword>
<evidence type="ECO:0000313" key="8">
    <source>
        <dbReference type="EMBL" id="GEN36466.1"/>
    </source>
</evidence>
<accession>A0A511VC24</accession>
<feature type="domain" description="Sigma-54 factor interaction" evidence="6">
    <location>
        <begin position="321"/>
        <end position="551"/>
    </location>
</feature>
<dbReference type="InterPro" id="IPR002078">
    <property type="entry name" value="Sigma_54_int"/>
</dbReference>
<dbReference type="InterPro" id="IPR000014">
    <property type="entry name" value="PAS"/>
</dbReference>
<evidence type="ECO:0000256" key="4">
    <source>
        <dbReference type="ARBA" id="ARBA00023125"/>
    </source>
</evidence>
<dbReference type="Pfam" id="PF25601">
    <property type="entry name" value="AAA_lid_14"/>
    <property type="match status" value="1"/>
</dbReference>
<dbReference type="InterPro" id="IPR035965">
    <property type="entry name" value="PAS-like_dom_sf"/>
</dbReference>
<evidence type="ECO:0000259" key="7">
    <source>
        <dbReference type="PROSITE" id="PS50112"/>
    </source>
</evidence>
<keyword evidence="2" id="KW-0067">ATP-binding</keyword>
<keyword evidence="1" id="KW-0547">Nucleotide-binding</keyword>
<dbReference type="PROSITE" id="PS50045">
    <property type="entry name" value="SIGMA54_INTERACT_4"/>
    <property type="match status" value="1"/>
</dbReference>
<dbReference type="InterPro" id="IPR025943">
    <property type="entry name" value="Sigma_54_int_dom_ATP-bd_2"/>
</dbReference>
<dbReference type="Gene3D" id="1.10.8.60">
    <property type="match status" value="1"/>
</dbReference>
<keyword evidence="3" id="KW-0805">Transcription regulation</keyword>
<dbReference type="OrthoDB" id="9771372at2"/>
<dbReference type="PROSITE" id="PS50112">
    <property type="entry name" value="PAS"/>
    <property type="match status" value="1"/>
</dbReference>
<dbReference type="GO" id="GO:0005524">
    <property type="term" value="F:ATP binding"/>
    <property type="evidence" value="ECO:0007669"/>
    <property type="project" value="UniProtKB-KW"/>
</dbReference>
<dbReference type="SMART" id="SM00382">
    <property type="entry name" value="AAA"/>
    <property type="match status" value="1"/>
</dbReference>
<evidence type="ECO:0000313" key="9">
    <source>
        <dbReference type="Proteomes" id="UP000321157"/>
    </source>
</evidence>
<dbReference type="InterPro" id="IPR010524">
    <property type="entry name" value="Sig_transdc_resp-reg_PrpR_N"/>
</dbReference>
<dbReference type="InterPro" id="IPR058031">
    <property type="entry name" value="AAA_lid_NorR"/>
</dbReference>
<dbReference type="Pfam" id="PF00158">
    <property type="entry name" value="Sigma54_activat"/>
    <property type="match status" value="1"/>
</dbReference>
<dbReference type="SUPFAM" id="SSF159800">
    <property type="entry name" value="PrpR receptor domain-like"/>
    <property type="match status" value="1"/>
</dbReference>
<dbReference type="FunFam" id="3.40.50.300:FF:000006">
    <property type="entry name" value="DNA-binding transcriptional regulator NtrC"/>
    <property type="match status" value="1"/>
</dbReference>
<name>A0A511VC24_9BACL</name>
<dbReference type="PROSITE" id="PS00688">
    <property type="entry name" value="SIGMA54_INTERACT_3"/>
    <property type="match status" value="1"/>
</dbReference>
<dbReference type="GO" id="GO:0043565">
    <property type="term" value="F:sequence-specific DNA binding"/>
    <property type="evidence" value="ECO:0007669"/>
    <property type="project" value="InterPro"/>
</dbReference>
<dbReference type="NCBIfam" id="TIGR00229">
    <property type="entry name" value="sensory_box"/>
    <property type="match status" value="1"/>
</dbReference>
<evidence type="ECO:0000259" key="6">
    <source>
        <dbReference type="PROSITE" id="PS50045"/>
    </source>
</evidence>
<reference evidence="8 9" key="1">
    <citation type="submission" date="2019-07" db="EMBL/GenBank/DDBJ databases">
        <title>Whole genome shotgun sequence of Aneurinibacillus danicus NBRC 102444.</title>
        <authorList>
            <person name="Hosoyama A."/>
            <person name="Uohara A."/>
            <person name="Ohji S."/>
            <person name="Ichikawa N."/>
        </authorList>
    </citation>
    <scope>NUCLEOTIDE SEQUENCE [LARGE SCALE GENOMIC DNA]</scope>
    <source>
        <strain evidence="8 9">NBRC 102444</strain>
    </source>
</reference>
<feature type="domain" description="PAS" evidence="7">
    <location>
        <begin position="192"/>
        <end position="237"/>
    </location>
</feature>
<dbReference type="Gene3D" id="3.40.50.300">
    <property type="entry name" value="P-loop containing nucleotide triphosphate hydrolases"/>
    <property type="match status" value="1"/>
</dbReference>
<dbReference type="EMBL" id="BJXX01000189">
    <property type="protein sequence ID" value="GEN36466.1"/>
    <property type="molecule type" value="Genomic_DNA"/>
</dbReference>
<dbReference type="Pfam" id="PF02954">
    <property type="entry name" value="HTH_8"/>
    <property type="match status" value="1"/>
</dbReference>